<proteinExistence type="inferred from homology"/>
<comment type="caution">
    <text evidence="6">The sequence shown here is derived from an EMBL/GenBank/DDBJ whole genome shotgun (WGS) entry which is preliminary data.</text>
</comment>
<dbReference type="GO" id="GO:0019843">
    <property type="term" value="F:rRNA binding"/>
    <property type="evidence" value="ECO:0007669"/>
    <property type="project" value="UniProtKB-UniRule"/>
</dbReference>
<keyword evidence="4 5" id="KW-0694">RNA-binding</keyword>
<dbReference type="AlphaFoldDB" id="A0A318SJR1"/>
<evidence type="ECO:0000256" key="2">
    <source>
        <dbReference type="ARBA" id="ARBA00022980"/>
    </source>
</evidence>
<comment type="similarity">
    <text evidence="1 4 5">Belongs to the bacterial ribosomal protein bL21 family.</text>
</comment>
<organism evidence="6 7">
    <name type="scientific">Deinococcus yavapaiensis KR-236</name>
    <dbReference type="NCBI Taxonomy" id="694435"/>
    <lineage>
        <taxon>Bacteria</taxon>
        <taxon>Thermotogati</taxon>
        <taxon>Deinococcota</taxon>
        <taxon>Deinococci</taxon>
        <taxon>Deinococcales</taxon>
        <taxon>Deinococcaceae</taxon>
        <taxon>Deinococcus</taxon>
    </lineage>
</organism>
<evidence type="ECO:0000313" key="6">
    <source>
        <dbReference type="EMBL" id="PYE54526.1"/>
    </source>
</evidence>
<dbReference type="OrthoDB" id="9813334at2"/>
<accession>A0A318SJR1</accession>
<dbReference type="InterPro" id="IPR001787">
    <property type="entry name" value="Ribosomal_bL21"/>
</dbReference>
<comment type="subunit">
    <text evidence="4">Part of the 50S ribosomal subunit. Contacts protein L20.</text>
</comment>
<keyword evidence="3 4" id="KW-0687">Ribonucleoprotein</keyword>
<dbReference type="Proteomes" id="UP000248326">
    <property type="component" value="Unassembled WGS sequence"/>
</dbReference>
<evidence type="ECO:0000256" key="3">
    <source>
        <dbReference type="ARBA" id="ARBA00023274"/>
    </source>
</evidence>
<dbReference type="GO" id="GO:1990904">
    <property type="term" value="C:ribonucleoprotein complex"/>
    <property type="evidence" value="ECO:0007669"/>
    <property type="project" value="UniProtKB-KW"/>
</dbReference>
<dbReference type="InterPro" id="IPR036164">
    <property type="entry name" value="bL21-like_sf"/>
</dbReference>
<dbReference type="Pfam" id="PF00829">
    <property type="entry name" value="Ribosomal_L21p"/>
    <property type="match status" value="1"/>
</dbReference>
<evidence type="ECO:0000256" key="1">
    <source>
        <dbReference type="ARBA" id="ARBA00008563"/>
    </source>
</evidence>
<dbReference type="PANTHER" id="PTHR21349">
    <property type="entry name" value="50S RIBOSOMAL PROTEIN L21"/>
    <property type="match status" value="1"/>
</dbReference>
<sequence length="101" mass="11241">MFAIITSGGKQYRVQEGDVLRVEKLAGEAGTTMTFKPLFVVGEQTLIGDAANGFTVNAEVVDHGKHKKIYIRKYKSGIQYRRRTGHRQQFTAIRITGIAQA</sequence>
<protein>
    <recommendedName>
        <fullName evidence="4">Large ribosomal subunit protein bL21</fullName>
    </recommendedName>
</protein>
<dbReference type="RefSeq" id="WP_110886297.1">
    <property type="nucleotide sequence ID" value="NZ_QJSX01000005.1"/>
</dbReference>
<reference evidence="6 7" key="1">
    <citation type="submission" date="2018-06" db="EMBL/GenBank/DDBJ databases">
        <title>Genomic Encyclopedia of Type Strains, Phase IV (KMG-IV): sequencing the most valuable type-strain genomes for metagenomic binning, comparative biology and taxonomic classification.</title>
        <authorList>
            <person name="Goeker M."/>
        </authorList>
    </citation>
    <scope>NUCLEOTIDE SEQUENCE [LARGE SCALE GENOMIC DNA]</scope>
    <source>
        <strain evidence="6 7">DSM 18048</strain>
    </source>
</reference>
<dbReference type="EMBL" id="QJSX01000005">
    <property type="protein sequence ID" value="PYE54526.1"/>
    <property type="molecule type" value="Genomic_DNA"/>
</dbReference>
<dbReference type="HAMAP" id="MF_01363">
    <property type="entry name" value="Ribosomal_bL21"/>
    <property type="match status" value="1"/>
</dbReference>
<keyword evidence="2 4" id="KW-0689">Ribosomal protein</keyword>
<evidence type="ECO:0000256" key="4">
    <source>
        <dbReference type="HAMAP-Rule" id="MF_01363"/>
    </source>
</evidence>
<name>A0A318SJR1_9DEIO</name>
<gene>
    <name evidence="4" type="primary">rplU</name>
    <name evidence="6" type="ORF">DES52_105164</name>
</gene>
<evidence type="ECO:0000256" key="5">
    <source>
        <dbReference type="RuleBase" id="RU000562"/>
    </source>
</evidence>
<dbReference type="GO" id="GO:0005840">
    <property type="term" value="C:ribosome"/>
    <property type="evidence" value="ECO:0007669"/>
    <property type="project" value="UniProtKB-KW"/>
</dbReference>
<keyword evidence="7" id="KW-1185">Reference proteome</keyword>
<dbReference type="GO" id="GO:0006412">
    <property type="term" value="P:translation"/>
    <property type="evidence" value="ECO:0007669"/>
    <property type="project" value="UniProtKB-UniRule"/>
</dbReference>
<dbReference type="InterPro" id="IPR028909">
    <property type="entry name" value="bL21-like"/>
</dbReference>
<dbReference type="NCBIfam" id="TIGR00061">
    <property type="entry name" value="L21"/>
    <property type="match status" value="1"/>
</dbReference>
<evidence type="ECO:0000313" key="7">
    <source>
        <dbReference type="Proteomes" id="UP000248326"/>
    </source>
</evidence>
<dbReference type="GO" id="GO:0005737">
    <property type="term" value="C:cytoplasm"/>
    <property type="evidence" value="ECO:0007669"/>
    <property type="project" value="UniProtKB-ARBA"/>
</dbReference>
<comment type="function">
    <text evidence="4 5">This protein binds to 23S rRNA in the presence of protein L20.</text>
</comment>
<dbReference type="SUPFAM" id="SSF141091">
    <property type="entry name" value="L21p-like"/>
    <property type="match status" value="1"/>
</dbReference>
<dbReference type="GO" id="GO:0003735">
    <property type="term" value="F:structural constituent of ribosome"/>
    <property type="evidence" value="ECO:0007669"/>
    <property type="project" value="InterPro"/>
</dbReference>
<dbReference type="PANTHER" id="PTHR21349:SF0">
    <property type="entry name" value="LARGE RIBOSOMAL SUBUNIT PROTEIN BL21M"/>
    <property type="match status" value="1"/>
</dbReference>
<keyword evidence="4 5" id="KW-0699">rRNA-binding</keyword>